<evidence type="ECO:0000313" key="15">
    <source>
        <dbReference type="EMBL" id="ANE46022.1"/>
    </source>
</evidence>
<dbReference type="KEGG" id="pswu:SY83_06680"/>
<dbReference type="OrthoDB" id="9803889at2"/>
<keyword evidence="8 12" id="KW-0067">ATP-binding</keyword>
<dbReference type="Gene3D" id="1.20.1050.90">
    <property type="entry name" value="RecF/RecN/SMC, N-terminal domain"/>
    <property type="match status" value="1"/>
</dbReference>
<evidence type="ECO:0000256" key="11">
    <source>
        <dbReference type="ARBA" id="ARBA00023236"/>
    </source>
</evidence>
<dbReference type="InterPro" id="IPR042174">
    <property type="entry name" value="RecF_2"/>
</dbReference>
<evidence type="ECO:0000256" key="6">
    <source>
        <dbReference type="ARBA" id="ARBA00022741"/>
    </source>
</evidence>
<dbReference type="STRING" id="1178515.SY83_06680"/>
<dbReference type="Gene3D" id="3.40.50.300">
    <property type="entry name" value="P-loop containing nucleotide triphosphate hydrolases"/>
    <property type="match status" value="1"/>
</dbReference>
<keyword evidence="6 12" id="KW-0547">Nucleotide-binding</keyword>
<evidence type="ECO:0000256" key="4">
    <source>
        <dbReference type="ARBA" id="ARBA00022490"/>
    </source>
</evidence>
<name>A0A172TGD4_9BACL</name>
<evidence type="ECO:0000256" key="7">
    <source>
        <dbReference type="ARBA" id="ARBA00022763"/>
    </source>
</evidence>
<gene>
    <name evidence="12" type="primary">recF</name>
    <name evidence="15" type="ORF">SY83_06680</name>
</gene>
<dbReference type="GO" id="GO:0003697">
    <property type="term" value="F:single-stranded DNA binding"/>
    <property type="evidence" value="ECO:0007669"/>
    <property type="project" value="UniProtKB-UniRule"/>
</dbReference>
<keyword evidence="11 12" id="KW-0742">SOS response</keyword>
<feature type="binding site" evidence="12">
    <location>
        <begin position="30"/>
        <end position="37"/>
    </location>
    <ligand>
        <name>ATP</name>
        <dbReference type="ChEBI" id="CHEBI:30616"/>
    </ligand>
</feature>
<comment type="subcellular location">
    <subcellularLocation>
        <location evidence="1 12 13">Cytoplasm</location>
    </subcellularLocation>
</comment>
<dbReference type="GO" id="GO:0000731">
    <property type="term" value="P:DNA synthesis involved in DNA repair"/>
    <property type="evidence" value="ECO:0007669"/>
    <property type="project" value="TreeGrafter"/>
</dbReference>
<dbReference type="CDD" id="cd03242">
    <property type="entry name" value="ABC_RecF"/>
    <property type="match status" value="1"/>
</dbReference>
<evidence type="ECO:0000256" key="13">
    <source>
        <dbReference type="RuleBase" id="RU000578"/>
    </source>
</evidence>
<keyword evidence="4 12" id="KW-0963">Cytoplasm</keyword>
<dbReference type="FunFam" id="1.20.1050.90:FF:000002">
    <property type="entry name" value="DNA replication and repair protein RecF"/>
    <property type="match status" value="1"/>
</dbReference>
<dbReference type="InterPro" id="IPR027417">
    <property type="entry name" value="P-loop_NTPase"/>
</dbReference>
<evidence type="ECO:0000256" key="9">
    <source>
        <dbReference type="ARBA" id="ARBA00023125"/>
    </source>
</evidence>
<dbReference type="GO" id="GO:0006302">
    <property type="term" value="P:double-strand break repair"/>
    <property type="evidence" value="ECO:0007669"/>
    <property type="project" value="TreeGrafter"/>
</dbReference>
<evidence type="ECO:0000259" key="14">
    <source>
        <dbReference type="Pfam" id="PF02463"/>
    </source>
</evidence>
<evidence type="ECO:0000256" key="8">
    <source>
        <dbReference type="ARBA" id="ARBA00022840"/>
    </source>
</evidence>
<accession>A0A172TGD4</accession>
<dbReference type="PANTHER" id="PTHR32182">
    <property type="entry name" value="DNA REPLICATION AND REPAIR PROTEIN RECF"/>
    <property type="match status" value="1"/>
</dbReference>
<dbReference type="SUPFAM" id="SSF52540">
    <property type="entry name" value="P-loop containing nucleoside triphosphate hydrolases"/>
    <property type="match status" value="1"/>
</dbReference>
<evidence type="ECO:0000256" key="3">
    <source>
        <dbReference type="ARBA" id="ARBA00020170"/>
    </source>
</evidence>
<comment type="function">
    <text evidence="12 13">The RecF protein is involved in DNA metabolism; it is required for DNA replication and normal SOS inducibility. RecF binds preferentially to single-stranded, linear DNA. It also seems to bind ATP.</text>
</comment>
<dbReference type="InterPro" id="IPR003395">
    <property type="entry name" value="RecF/RecN/SMC_N"/>
</dbReference>
<dbReference type="HAMAP" id="MF_00365">
    <property type="entry name" value="RecF"/>
    <property type="match status" value="1"/>
</dbReference>
<organism evidence="15 16">
    <name type="scientific">Paenibacillus swuensis</name>
    <dbReference type="NCBI Taxonomy" id="1178515"/>
    <lineage>
        <taxon>Bacteria</taxon>
        <taxon>Bacillati</taxon>
        <taxon>Bacillota</taxon>
        <taxon>Bacilli</taxon>
        <taxon>Bacillales</taxon>
        <taxon>Paenibacillaceae</taxon>
        <taxon>Paenibacillus</taxon>
    </lineage>
</organism>
<evidence type="ECO:0000256" key="1">
    <source>
        <dbReference type="ARBA" id="ARBA00004496"/>
    </source>
</evidence>
<reference evidence="15 16" key="1">
    <citation type="submission" date="2015-01" db="EMBL/GenBank/DDBJ databases">
        <title>Paenibacillus swuensis/DY6/whole genome sequencing.</title>
        <authorList>
            <person name="Kim M.K."/>
            <person name="Srinivasan S."/>
            <person name="Lee J.-J."/>
        </authorList>
    </citation>
    <scope>NUCLEOTIDE SEQUENCE [LARGE SCALE GENOMIC DNA]</scope>
    <source>
        <strain evidence="15 16">DY6</strain>
    </source>
</reference>
<dbReference type="Pfam" id="PF02463">
    <property type="entry name" value="SMC_N"/>
    <property type="match status" value="1"/>
</dbReference>
<evidence type="ECO:0000256" key="5">
    <source>
        <dbReference type="ARBA" id="ARBA00022705"/>
    </source>
</evidence>
<dbReference type="RefSeq" id="WP_068605394.1">
    <property type="nucleotide sequence ID" value="NZ_CP011388.1"/>
</dbReference>
<dbReference type="PROSITE" id="PS00618">
    <property type="entry name" value="RECF_2"/>
    <property type="match status" value="1"/>
</dbReference>
<dbReference type="NCBIfam" id="TIGR00611">
    <property type="entry name" value="recf"/>
    <property type="match status" value="1"/>
</dbReference>
<dbReference type="PROSITE" id="PS00617">
    <property type="entry name" value="RECF_1"/>
    <property type="match status" value="1"/>
</dbReference>
<dbReference type="InterPro" id="IPR018078">
    <property type="entry name" value="DNA-binding_RecF_CS"/>
</dbReference>
<dbReference type="Proteomes" id="UP000076927">
    <property type="component" value="Chromosome"/>
</dbReference>
<dbReference type="GO" id="GO:0005737">
    <property type="term" value="C:cytoplasm"/>
    <property type="evidence" value="ECO:0007669"/>
    <property type="project" value="UniProtKB-SubCell"/>
</dbReference>
<dbReference type="GO" id="GO:0009432">
    <property type="term" value="P:SOS response"/>
    <property type="evidence" value="ECO:0007669"/>
    <property type="project" value="UniProtKB-UniRule"/>
</dbReference>
<keyword evidence="10 12" id="KW-0234">DNA repair</keyword>
<dbReference type="PANTHER" id="PTHR32182:SF0">
    <property type="entry name" value="DNA REPLICATION AND REPAIR PROTEIN RECF"/>
    <property type="match status" value="1"/>
</dbReference>
<keyword evidence="16" id="KW-1185">Reference proteome</keyword>
<proteinExistence type="inferred from homology"/>
<protein>
    <recommendedName>
        <fullName evidence="3 12">DNA replication and repair protein RecF</fullName>
    </recommendedName>
</protein>
<comment type="similarity">
    <text evidence="2 12 13">Belongs to the RecF family.</text>
</comment>
<evidence type="ECO:0000256" key="2">
    <source>
        <dbReference type="ARBA" id="ARBA00008016"/>
    </source>
</evidence>
<dbReference type="InterPro" id="IPR001238">
    <property type="entry name" value="DNA-binding_RecF"/>
</dbReference>
<sequence length="370" mass="41759">MFLKRMALQHYRNYDNVQIETDANVNIFIGPNAQGKTNLLEAIFVMALTKSHRTSKDKELISWNGSAAQLHSEIEKKYGAVTLDLSISALGKKAKINGLEQRKLSNFIGALNVVMFAPEDLEIVKGAPGIRRRFLDMEIGQVQPAYLHDLSQYHKILLQRNNALKAMNPGGASNQALMDVWNEQLVSYGTKIMKKRQNFINKLQIWAERIHSGITGGTEQIRIDYAPSFGSKDIGDETIVFEQFMLKLSQVKDQEFRRGMTLVGPHRDDLVFSINGKDVQTFGSQGQQRTTALSLKLAEIELIREEVGEYPILLLDDVLSELDQSRQTQLIETFQNKVQTFITTTGIESVNLNKLKAAKIFQVRDGSIMQ</sequence>
<keyword evidence="9 12" id="KW-0238">DNA-binding</keyword>
<dbReference type="GO" id="GO:0006260">
    <property type="term" value="P:DNA replication"/>
    <property type="evidence" value="ECO:0007669"/>
    <property type="project" value="UniProtKB-UniRule"/>
</dbReference>
<evidence type="ECO:0000256" key="12">
    <source>
        <dbReference type="HAMAP-Rule" id="MF_00365"/>
    </source>
</evidence>
<dbReference type="EMBL" id="CP011388">
    <property type="protein sequence ID" value="ANE46022.1"/>
    <property type="molecule type" value="Genomic_DNA"/>
</dbReference>
<evidence type="ECO:0000313" key="16">
    <source>
        <dbReference type="Proteomes" id="UP000076927"/>
    </source>
</evidence>
<evidence type="ECO:0000256" key="10">
    <source>
        <dbReference type="ARBA" id="ARBA00023204"/>
    </source>
</evidence>
<dbReference type="GO" id="GO:0005524">
    <property type="term" value="F:ATP binding"/>
    <property type="evidence" value="ECO:0007669"/>
    <property type="project" value="UniProtKB-UniRule"/>
</dbReference>
<feature type="domain" description="RecF/RecN/SMC N-terminal" evidence="14">
    <location>
        <begin position="2"/>
        <end position="365"/>
    </location>
</feature>
<dbReference type="AlphaFoldDB" id="A0A172TGD4"/>
<keyword evidence="7 12" id="KW-0227">DNA damage</keyword>
<keyword evidence="5 12" id="KW-0235">DNA replication</keyword>
<dbReference type="PATRIC" id="fig|1178515.4.peg.1330"/>